<evidence type="ECO:0000313" key="4">
    <source>
        <dbReference type="Proteomes" id="UP000321947"/>
    </source>
</evidence>
<organism evidence="3 4">
    <name type="scientific">Cucumis melo var. makuwa</name>
    <name type="common">Oriental melon</name>
    <dbReference type="NCBI Taxonomy" id="1194695"/>
    <lineage>
        <taxon>Eukaryota</taxon>
        <taxon>Viridiplantae</taxon>
        <taxon>Streptophyta</taxon>
        <taxon>Embryophyta</taxon>
        <taxon>Tracheophyta</taxon>
        <taxon>Spermatophyta</taxon>
        <taxon>Magnoliopsida</taxon>
        <taxon>eudicotyledons</taxon>
        <taxon>Gunneridae</taxon>
        <taxon>Pentapetalae</taxon>
        <taxon>rosids</taxon>
        <taxon>fabids</taxon>
        <taxon>Cucurbitales</taxon>
        <taxon>Cucurbitaceae</taxon>
        <taxon>Benincaseae</taxon>
        <taxon>Cucumis</taxon>
    </lineage>
</organism>
<dbReference type="InterPro" id="IPR004242">
    <property type="entry name" value="Transposase_21"/>
</dbReference>
<dbReference type="AlphaFoldDB" id="A0A5D3DY98"/>
<reference evidence="3 4" key="1">
    <citation type="submission" date="2019-08" db="EMBL/GenBank/DDBJ databases">
        <title>Draft genome sequences of two oriental melons (Cucumis melo L. var makuwa).</title>
        <authorList>
            <person name="Kwon S.-Y."/>
        </authorList>
    </citation>
    <scope>NUCLEOTIDE SEQUENCE [LARGE SCALE GENOMIC DNA]</scope>
    <source>
        <strain evidence="4">cv. Chang Bougi</strain>
        <tissue evidence="3">Leaf</tissue>
    </source>
</reference>
<protein>
    <recommendedName>
        <fullName evidence="2">Transposase-associated domain-containing protein</fullName>
    </recommendedName>
</protein>
<feature type="region of interest" description="Disordered" evidence="1">
    <location>
        <begin position="80"/>
        <end position="102"/>
    </location>
</feature>
<feature type="domain" description="Transposase-associated" evidence="2">
    <location>
        <begin position="132"/>
        <end position="205"/>
    </location>
</feature>
<dbReference type="EMBL" id="SSTD01001969">
    <property type="protein sequence ID" value="TYK28867.1"/>
    <property type="molecule type" value="Genomic_DNA"/>
</dbReference>
<dbReference type="Pfam" id="PF02992">
    <property type="entry name" value="Transposase_21"/>
    <property type="match status" value="1"/>
</dbReference>
<evidence type="ECO:0000313" key="3">
    <source>
        <dbReference type="EMBL" id="TYK28867.1"/>
    </source>
</evidence>
<proteinExistence type="predicted"/>
<gene>
    <name evidence="3" type="ORF">E5676_scaffold381G00070</name>
</gene>
<comment type="caution">
    <text evidence="3">The sequence shown here is derived from an EMBL/GenBank/DDBJ whole genome shotgun (WGS) entry which is preliminary data.</text>
</comment>
<accession>A0A5D3DY98</accession>
<dbReference type="Proteomes" id="UP000321947">
    <property type="component" value="Unassembled WGS sequence"/>
</dbReference>
<dbReference type="PANTHER" id="PTHR10775">
    <property type="entry name" value="OS08G0208400 PROTEIN"/>
    <property type="match status" value="1"/>
</dbReference>
<feature type="compositionally biased region" description="Basic residues" evidence="1">
    <location>
        <begin position="90"/>
        <end position="99"/>
    </location>
</feature>
<evidence type="ECO:0000259" key="2">
    <source>
        <dbReference type="Pfam" id="PF13963"/>
    </source>
</evidence>
<dbReference type="Pfam" id="PF13963">
    <property type="entry name" value="Transpos_assoc"/>
    <property type="match status" value="1"/>
</dbReference>
<name>A0A5D3DY98_CUCMM</name>
<evidence type="ECO:0000256" key="1">
    <source>
        <dbReference type="SAM" id="MobiDB-lite"/>
    </source>
</evidence>
<sequence length="836" mass="93775">MHVYDTTRKWSIPDAEKHVGIKNVGNKGFPDAVNNASGDASGKLSFPTHREGVGKNTSGKGVFPDVVNSASRAASGIGVFPDAATETERRRKRKEKKKSSPSFKFPFVLPPSVADRPRRCSSPPSATLVMDKGWMKLRNKLSLEYRHGVTQFLEFAKFHVDAYGRLRCPCKRCLNLNWSSLEGVERHLLTIGISPYYTEWVYHGESLSYRGTENFEEGTSSNLFNEGTSSTQFNEEGDIFGMLNDLQAPIEHEEKIEEFRLEDEMAMNVGLMHVKVLNGWSNKSFDMLLELLRAAFPMCNSTIPSSFYEAKRKLRDLGLGYETIHACKYDCVLYWKEFADLQHCHTCGEARYKEGSADMRWHRDKRVETDDVLRHPADAEGWKHFDSEFPDFASDPRNMRLGLASDGFNPFGQMSTSPGRSDRASSSFGGVILPSAIQLLSGDIGIHRPGRSNRAPSSFGEVVLPSAIKLLSGDDRACAVKSTALVGAIGHLRRLVMWYCRQRSNFYRGTIGLWPSDPPPWGQSGFCRQIYHPGRSDRTPSSFGEVILPWYYRQRSNFYRGSIGLLRSDLPPWWERSGTFVVWRGDTVVNDPTSIGGRSGFCRQIHHPGRSNRRSGTIVLWRGDTALNDPTSIRGRSGFCRQIHHPGRSNRAPSSFGEVVLPSAIQLLSGDDRDFVVRSTALIGAISNPTSIEGRSGFCRQIHRPTRSDRAPLSFGEVILSSAIQLLSEDDRAFVVRSTALVGAIEHLRRLKRRYCRQRSNFYRGTIGLCRQIHRPGRSDRAPSSFGEVILLGDTAISNPTSIGRRSGFRRQIHRPGWGNQTSSSFSQGYNIIEMK</sequence>
<dbReference type="InterPro" id="IPR029480">
    <property type="entry name" value="Transpos_assoc"/>
</dbReference>
<dbReference type="PANTHER" id="PTHR10775:SF185">
    <property type="entry name" value="OS08G0208400 PROTEIN"/>
    <property type="match status" value="1"/>
</dbReference>